<keyword evidence="1" id="KW-1133">Transmembrane helix</keyword>
<dbReference type="AlphaFoldDB" id="A0A1H1N933"/>
<dbReference type="Proteomes" id="UP000199480">
    <property type="component" value="Chromosome I"/>
</dbReference>
<keyword evidence="1" id="KW-0472">Membrane</keyword>
<sequence length="255" mass="26937">MPFRQRERFERTDVPRYSPYRNAIAIGVLVAVGVLLVVLVSTLWAKAQKPISVGNESLSKSIQAQGQVTSPDGYTVSQDSFTNILVLTVDDVNAQSPKLTKAQILSLDATARKGTLVTIPLDAKVNDGKADVRLRDLYSGSGASACIVSLSKAANLRMTHAMLASDDVWDKIESYKGAGVSALLSHGADLLYSINTDMSTGDLMDVAELVQSIGVNNLKRMDAPASQEADGAGGSWSVLNSAQLGADIGIMVPAA</sequence>
<keyword evidence="4" id="KW-1185">Reference proteome</keyword>
<dbReference type="RefSeq" id="WP_090847741.1">
    <property type="nucleotide sequence ID" value="NZ_FMZL01000030.1"/>
</dbReference>
<dbReference type="GeneID" id="78501052"/>
<evidence type="ECO:0000256" key="1">
    <source>
        <dbReference type="SAM" id="Phobius"/>
    </source>
</evidence>
<dbReference type="OrthoDB" id="3186276at2"/>
<reference evidence="4 5" key="1">
    <citation type="submission" date="2016-10" db="EMBL/GenBank/DDBJ databases">
        <authorList>
            <person name="Varghese N."/>
            <person name="Submissions S."/>
        </authorList>
    </citation>
    <scope>NUCLEOTIDE SEQUENCE [LARGE SCALE GENOMIC DNA]</scope>
    <source>
        <strain evidence="4">DSM 22619</strain>
        <strain evidence="5">DSM 22620</strain>
    </source>
</reference>
<keyword evidence="1" id="KW-0812">Transmembrane</keyword>
<reference evidence="3" key="2">
    <citation type="submission" date="2016-10" db="EMBL/GenBank/DDBJ databases">
        <authorList>
            <person name="de Groot N.N."/>
        </authorList>
    </citation>
    <scope>NUCLEOTIDE SEQUENCE [LARGE SCALE GENOMIC DNA]</scope>
    <source>
        <strain evidence="2">DSM 22619</strain>
        <strain evidence="3">DSM 22620</strain>
    </source>
</reference>
<dbReference type="EMBL" id="LT629759">
    <property type="protein sequence ID" value="SDR94729.1"/>
    <property type="molecule type" value="Genomic_DNA"/>
</dbReference>
<name>A0A1H1N933_9ACTN</name>
<evidence type="ECO:0000313" key="3">
    <source>
        <dbReference type="EMBL" id="SDR94729.1"/>
    </source>
</evidence>
<protein>
    <submittedName>
        <fullName evidence="3">Uncharacterized protein</fullName>
    </submittedName>
</protein>
<evidence type="ECO:0000313" key="5">
    <source>
        <dbReference type="Proteomes" id="UP000199480"/>
    </source>
</evidence>
<proteinExistence type="predicted"/>
<evidence type="ECO:0000313" key="4">
    <source>
        <dbReference type="Proteomes" id="UP000198528"/>
    </source>
</evidence>
<feature type="transmembrane region" description="Helical" evidence="1">
    <location>
        <begin position="20"/>
        <end position="45"/>
    </location>
</feature>
<dbReference type="EMBL" id="FMZL01000030">
    <property type="protein sequence ID" value="SDC63755.1"/>
    <property type="molecule type" value="Genomic_DNA"/>
</dbReference>
<accession>A0A1H1N933</accession>
<dbReference type="STRING" id="604330.SAMN04489857_1719"/>
<dbReference type="Proteomes" id="UP000198528">
    <property type="component" value="Unassembled WGS sequence"/>
</dbReference>
<evidence type="ECO:0000313" key="2">
    <source>
        <dbReference type="EMBL" id="SDC63755.1"/>
    </source>
</evidence>
<organism evidence="3 5">
    <name type="scientific">Parafannyhessea umbonata</name>
    <dbReference type="NCBI Taxonomy" id="604330"/>
    <lineage>
        <taxon>Bacteria</taxon>
        <taxon>Bacillati</taxon>
        <taxon>Actinomycetota</taxon>
        <taxon>Coriobacteriia</taxon>
        <taxon>Coriobacteriales</taxon>
        <taxon>Atopobiaceae</taxon>
        <taxon>Parafannyhessea</taxon>
    </lineage>
</organism>
<gene>
    <name evidence="2" type="ORF">SAMN04487824_13021</name>
    <name evidence="3" type="ORF">SAMN04489857_1719</name>
</gene>